<keyword evidence="2" id="KW-1185">Reference proteome</keyword>
<protein>
    <submittedName>
        <fullName evidence="1">Uncharacterized protein</fullName>
    </submittedName>
</protein>
<accession>A0A918AE66</accession>
<evidence type="ECO:0000313" key="2">
    <source>
        <dbReference type="Proteomes" id="UP000660745"/>
    </source>
</evidence>
<organism evidence="1 2">
    <name type="scientific">Nonomuraea glycinis</name>
    <dbReference type="NCBI Taxonomy" id="2047744"/>
    <lineage>
        <taxon>Bacteria</taxon>
        <taxon>Bacillati</taxon>
        <taxon>Actinomycetota</taxon>
        <taxon>Actinomycetes</taxon>
        <taxon>Streptosporangiales</taxon>
        <taxon>Streptosporangiaceae</taxon>
        <taxon>Nonomuraea</taxon>
    </lineage>
</organism>
<sequence length="69" mass="7621">MTRELALLADAFGYGLPDFCGFAINARKSALIPFDERLAIIGNVIKSWYADQLKARRQRLRCTGCLGSG</sequence>
<dbReference type="AlphaFoldDB" id="A0A918AE66"/>
<dbReference type="Proteomes" id="UP000660745">
    <property type="component" value="Unassembled WGS sequence"/>
</dbReference>
<comment type="caution">
    <text evidence="1">The sequence shown here is derived from an EMBL/GenBank/DDBJ whole genome shotgun (WGS) entry which is preliminary data.</text>
</comment>
<reference evidence="1" key="2">
    <citation type="submission" date="2020-09" db="EMBL/GenBank/DDBJ databases">
        <authorList>
            <person name="Sun Q."/>
            <person name="Zhou Y."/>
        </authorList>
    </citation>
    <scope>NUCLEOTIDE SEQUENCE</scope>
    <source>
        <strain evidence="1">CGMCC 4.7430</strain>
    </source>
</reference>
<name>A0A918AE66_9ACTN</name>
<proteinExistence type="predicted"/>
<reference evidence="1" key="1">
    <citation type="journal article" date="2014" name="Int. J. Syst. Evol. Microbiol.">
        <title>Complete genome sequence of Corynebacterium casei LMG S-19264T (=DSM 44701T), isolated from a smear-ripened cheese.</title>
        <authorList>
            <consortium name="US DOE Joint Genome Institute (JGI-PGF)"/>
            <person name="Walter F."/>
            <person name="Albersmeier A."/>
            <person name="Kalinowski J."/>
            <person name="Ruckert C."/>
        </authorList>
    </citation>
    <scope>NUCLEOTIDE SEQUENCE</scope>
    <source>
        <strain evidence="1">CGMCC 4.7430</strain>
    </source>
</reference>
<evidence type="ECO:0000313" key="1">
    <source>
        <dbReference type="EMBL" id="GGP17352.1"/>
    </source>
</evidence>
<dbReference type="EMBL" id="BMNK01000023">
    <property type="protein sequence ID" value="GGP17352.1"/>
    <property type="molecule type" value="Genomic_DNA"/>
</dbReference>
<gene>
    <name evidence="1" type="ORF">GCM10012278_85010</name>
</gene>